<dbReference type="Proteomes" id="UP000515908">
    <property type="component" value="Chromosome 05"/>
</dbReference>
<gene>
    <name evidence="2" type="ORF">ADEAN_000327700</name>
</gene>
<accession>A0A7G2C8B1</accession>
<proteinExistence type="predicted"/>
<dbReference type="EMBL" id="LR877149">
    <property type="protein sequence ID" value="CAD2215819.1"/>
    <property type="molecule type" value="Genomic_DNA"/>
</dbReference>
<reference evidence="2 3" key="1">
    <citation type="submission" date="2020-08" db="EMBL/GenBank/DDBJ databases">
        <authorList>
            <person name="Newling K."/>
            <person name="Davey J."/>
            <person name="Forrester S."/>
        </authorList>
    </citation>
    <scope>NUCLEOTIDE SEQUENCE [LARGE SCALE GENOMIC DNA]</scope>
    <source>
        <strain evidence="3">Crithidia deanei Carvalho (ATCC PRA-265)</strain>
    </source>
</reference>
<dbReference type="OrthoDB" id="48988at2759"/>
<sequence length="231" mass="26558">MEELFLASVYFAAQRQFVNMFFFEQWITTNMYPKFRRAVLRFKEASSADLKEWCKQYEQLTQDLMRLRMRMFQHKHGKKAQFINYAIDGISPTLAKCPMLNQKAINFATHGCDSLMCGFHVSRYFHEATELNPAKNGQMEIPQEEIDLLCHSPQVSYANSCPPHPYMLEPLISDGKISKQKSKSAQFSVPIDLDNPKFPDIPEEIESPEEGEGGEATEGEKGKEEEKVETS</sequence>
<protein>
    <submittedName>
        <fullName evidence="2">Uncharacterized protein</fullName>
    </submittedName>
</protein>
<evidence type="ECO:0000313" key="2">
    <source>
        <dbReference type="EMBL" id="CAD2215819.1"/>
    </source>
</evidence>
<keyword evidence="3" id="KW-1185">Reference proteome</keyword>
<dbReference type="AlphaFoldDB" id="A0A7G2C8B1"/>
<organism evidence="2 3">
    <name type="scientific">Angomonas deanei</name>
    <dbReference type="NCBI Taxonomy" id="59799"/>
    <lineage>
        <taxon>Eukaryota</taxon>
        <taxon>Discoba</taxon>
        <taxon>Euglenozoa</taxon>
        <taxon>Kinetoplastea</taxon>
        <taxon>Metakinetoplastina</taxon>
        <taxon>Trypanosomatida</taxon>
        <taxon>Trypanosomatidae</taxon>
        <taxon>Strigomonadinae</taxon>
        <taxon>Angomonas</taxon>
    </lineage>
</organism>
<name>A0A7G2C8B1_9TRYP</name>
<evidence type="ECO:0000256" key="1">
    <source>
        <dbReference type="SAM" id="MobiDB-lite"/>
    </source>
</evidence>
<feature type="compositionally biased region" description="Basic and acidic residues" evidence="1">
    <location>
        <begin position="218"/>
        <end position="231"/>
    </location>
</feature>
<evidence type="ECO:0000313" key="3">
    <source>
        <dbReference type="Proteomes" id="UP000515908"/>
    </source>
</evidence>
<feature type="region of interest" description="Disordered" evidence="1">
    <location>
        <begin position="182"/>
        <end position="231"/>
    </location>
</feature>
<feature type="compositionally biased region" description="Acidic residues" evidence="1">
    <location>
        <begin position="201"/>
        <end position="217"/>
    </location>
</feature>
<dbReference type="VEuPathDB" id="TriTrypDB:ADEAN_000327700"/>